<dbReference type="Gene3D" id="3.30.1370.30">
    <property type="match status" value="1"/>
</dbReference>
<dbReference type="GO" id="GO:0005840">
    <property type="term" value="C:ribosome"/>
    <property type="evidence" value="ECO:0007669"/>
    <property type="project" value="UniProtKB-KW"/>
</dbReference>
<dbReference type="GO" id="GO:0005737">
    <property type="term" value="C:cytoplasm"/>
    <property type="evidence" value="ECO:0007669"/>
    <property type="project" value="UniProtKB-ARBA"/>
</dbReference>
<dbReference type="GO" id="GO:0019843">
    <property type="term" value="F:rRNA binding"/>
    <property type="evidence" value="ECO:0007669"/>
    <property type="project" value="UniProtKB-UniRule"/>
</dbReference>
<dbReference type="Pfam" id="PF00410">
    <property type="entry name" value="Ribosomal_S8"/>
    <property type="match status" value="1"/>
</dbReference>
<dbReference type="SUPFAM" id="SSF56047">
    <property type="entry name" value="Ribosomal protein S8"/>
    <property type="match status" value="1"/>
</dbReference>
<evidence type="ECO:0000313" key="7">
    <source>
        <dbReference type="Proteomes" id="UP000034036"/>
    </source>
</evidence>
<protein>
    <recommendedName>
        <fullName evidence="4 5">Small ribosomal subunit protein uS8</fullName>
    </recommendedName>
</protein>
<dbReference type="FunFam" id="3.30.1490.10:FF:000001">
    <property type="entry name" value="30S ribosomal protein S8"/>
    <property type="match status" value="1"/>
</dbReference>
<gene>
    <name evidence="5" type="primary">rpsH</name>
    <name evidence="6" type="ORF">UV11_C0035G0007</name>
</gene>
<comment type="similarity">
    <text evidence="1 5">Belongs to the universal ribosomal protein uS8 family.</text>
</comment>
<evidence type="ECO:0000256" key="5">
    <source>
        <dbReference type="HAMAP-Rule" id="MF_01302"/>
    </source>
</evidence>
<dbReference type="Gene3D" id="3.30.1490.10">
    <property type="match status" value="1"/>
</dbReference>
<proteinExistence type="inferred from homology"/>
<dbReference type="AlphaFoldDB" id="A0A0G0ZBI9"/>
<dbReference type="EMBL" id="LCDF01000035">
    <property type="protein sequence ID" value="KKS46024.1"/>
    <property type="molecule type" value="Genomic_DNA"/>
</dbReference>
<evidence type="ECO:0000313" key="6">
    <source>
        <dbReference type="EMBL" id="KKS46024.1"/>
    </source>
</evidence>
<dbReference type="InterPro" id="IPR035987">
    <property type="entry name" value="Ribosomal_uS8_sf"/>
</dbReference>
<evidence type="ECO:0000256" key="1">
    <source>
        <dbReference type="ARBA" id="ARBA00006471"/>
    </source>
</evidence>
<dbReference type="GO" id="GO:0006412">
    <property type="term" value="P:translation"/>
    <property type="evidence" value="ECO:0007669"/>
    <property type="project" value="UniProtKB-UniRule"/>
</dbReference>
<evidence type="ECO:0000256" key="2">
    <source>
        <dbReference type="ARBA" id="ARBA00022980"/>
    </source>
</evidence>
<dbReference type="HAMAP" id="MF_01302_B">
    <property type="entry name" value="Ribosomal_uS8_B"/>
    <property type="match status" value="1"/>
</dbReference>
<dbReference type="InterPro" id="IPR000630">
    <property type="entry name" value="Ribosomal_uS8"/>
</dbReference>
<dbReference type="STRING" id="1618659.UV11_C0035G0007"/>
<dbReference type="PANTHER" id="PTHR11758">
    <property type="entry name" value="40S RIBOSOMAL PROTEIN S15A"/>
    <property type="match status" value="1"/>
</dbReference>
<dbReference type="NCBIfam" id="NF001109">
    <property type="entry name" value="PRK00136.1"/>
    <property type="match status" value="1"/>
</dbReference>
<evidence type="ECO:0000256" key="3">
    <source>
        <dbReference type="ARBA" id="ARBA00023274"/>
    </source>
</evidence>
<organism evidence="6 7">
    <name type="scientific">Candidatus Giovannonibacteria bacterium GW2011_GWF2_42_19</name>
    <dbReference type="NCBI Taxonomy" id="1618659"/>
    <lineage>
        <taxon>Bacteria</taxon>
        <taxon>Candidatus Giovannoniibacteriota</taxon>
    </lineage>
</organism>
<comment type="subunit">
    <text evidence="5">Part of the 30S ribosomal subunit. Contacts proteins S5 and S12.</text>
</comment>
<comment type="function">
    <text evidence="5">One of the primary rRNA binding proteins, it binds directly to 16S rRNA central domain where it helps coordinate assembly of the platform of the 30S subunit.</text>
</comment>
<dbReference type="Proteomes" id="UP000034036">
    <property type="component" value="Unassembled WGS sequence"/>
</dbReference>
<evidence type="ECO:0000256" key="4">
    <source>
        <dbReference type="ARBA" id="ARBA00035258"/>
    </source>
</evidence>
<comment type="caution">
    <text evidence="6">The sequence shown here is derived from an EMBL/GenBank/DDBJ whole genome shotgun (WGS) entry which is preliminary data.</text>
</comment>
<name>A0A0G0ZBI9_9BACT</name>
<keyword evidence="2 5" id="KW-0689">Ribosomal protein</keyword>
<dbReference type="GO" id="GO:0003735">
    <property type="term" value="F:structural constituent of ribosome"/>
    <property type="evidence" value="ECO:0007669"/>
    <property type="project" value="InterPro"/>
</dbReference>
<sequence length="131" mass="14730">MVIDPISDMLITVKNAARVKKGSVLIPYSKIKWEIARIMKDAGYFSNIDRKGKKVHKIIEADIAYRDDGTPRLSDVKRISKSSRRVYKGSKEIGKVKQGFGLMIISTSKGLKTDKEARGEKMGGEIICEIW</sequence>
<keyword evidence="5" id="KW-0699">rRNA-binding</keyword>
<dbReference type="GO" id="GO:1990904">
    <property type="term" value="C:ribonucleoprotein complex"/>
    <property type="evidence" value="ECO:0007669"/>
    <property type="project" value="UniProtKB-KW"/>
</dbReference>
<keyword evidence="5" id="KW-0694">RNA-binding</keyword>
<reference evidence="6 7" key="1">
    <citation type="journal article" date="2015" name="Nature">
        <title>rRNA introns, odd ribosomes, and small enigmatic genomes across a large radiation of phyla.</title>
        <authorList>
            <person name="Brown C.T."/>
            <person name="Hug L.A."/>
            <person name="Thomas B.C."/>
            <person name="Sharon I."/>
            <person name="Castelle C.J."/>
            <person name="Singh A."/>
            <person name="Wilkins M.J."/>
            <person name="Williams K.H."/>
            <person name="Banfield J.F."/>
        </authorList>
    </citation>
    <scope>NUCLEOTIDE SEQUENCE [LARGE SCALE GENOMIC DNA]</scope>
</reference>
<keyword evidence="3 5" id="KW-0687">Ribonucleoprotein</keyword>
<accession>A0A0G0ZBI9</accession>